<dbReference type="SUPFAM" id="SSF54001">
    <property type="entry name" value="Cysteine proteinases"/>
    <property type="match status" value="1"/>
</dbReference>
<protein>
    <submittedName>
        <fullName evidence="1">Uncharacterized protein</fullName>
    </submittedName>
</protein>
<evidence type="ECO:0000313" key="1">
    <source>
        <dbReference type="EMBL" id="KII71127.1"/>
    </source>
</evidence>
<dbReference type="AlphaFoldDB" id="A0A0C2NB51"/>
<dbReference type="Gene3D" id="1.10.418.20">
    <property type="match status" value="1"/>
</dbReference>
<name>A0A0C2NB51_THEKT</name>
<proteinExistence type="predicted"/>
<keyword evidence="2" id="KW-1185">Reference proteome</keyword>
<dbReference type="Gene3D" id="3.30.310.130">
    <property type="entry name" value="Ubiquitin-related"/>
    <property type="match status" value="1"/>
</dbReference>
<accession>A0A0C2NB51</accession>
<comment type="caution">
    <text evidence="1">The sequence shown here is derived from an EMBL/GenBank/DDBJ whole genome shotgun (WGS) entry which is preliminary data.</text>
</comment>
<dbReference type="InterPro" id="IPR038765">
    <property type="entry name" value="Papain-like_cys_pep_sf"/>
</dbReference>
<sequence>MGSMPDPICLQREQENGYIEAILWNISVASNSTKWLNNNRRAPKPEITDNLLNLGNIDPMSPIEFTNSGITSTRYIKSFQALTLEFCEQKPFGQRFVISPNRIPGFQEPIQSICHEIDRRNPHWTILYKATVESECPPHSPCKITDRRINYRDDELLFQHVENMLINIYSESKILEPIKIRFKNAEQPSTLNPWFAKSRDTVIHQNRFAVVTVKDLYTLRGTAWLNDERSEGHADLPCPNGPLPKVYPLNTFFYPRLSSRGYDSVRSWTSRVINFDEKAINYYDSYGSNGSEIIKQFL</sequence>
<evidence type="ECO:0000313" key="2">
    <source>
        <dbReference type="Proteomes" id="UP000031668"/>
    </source>
</evidence>
<dbReference type="OrthoDB" id="1939479at2759"/>
<organism evidence="1 2">
    <name type="scientific">Thelohanellus kitauei</name>
    <name type="common">Myxosporean</name>
    <dbReference type="NCBI Taxonomy" id="669202"/>
    <lineage>
        <taxon>Eukaryota</taxon>
        <taxon>Metazoa</taxon>
        <taxon>Cnidaria</taxon>
        <taxon>Myxozoa</taxon>
        <taxon>Myxosporea</taxon>
        <taxon>Bivalvulida</taxon>
        <taxon>Platysporina</taxon>
        <taxon>Myxobolidae</taxon>
        <taxon>Thelohanellus</taxon>
    </lineage>
</organism>
<dbReference type="Proteomes" id="UP000031668">
    <property type="component" value="Unassembled WGS sequence"/>
</dbReference>
<reference evidence="1 2" key="1">
    <citation type="journal article" date="2014" name="Genome Biol. Evol.">
        <title>The genome of the myxosporean Thelohanellus kitauei shows adaptations to nutrient acquisition within its fish host.</title>
        <authorList>
            <person name="Yang Y."/>
            <person name="Xiong J."/>
            <person name="Zhou Z."/>
            <person name="Huo F."/>
            <person name="Miao W."/>
            <person name="Ran C."/>
            <person name="Liu Y."/>
            <person name="Zhang J."/>
            <person name="Feng J."/>
            <person name="Wang M."/>
            <person name="Wang M."/>
            <person name="Wang L."/>
            <person name="Yao B."/>
        </authorList>
    </citation>
    <scope>NUCLEOTIDE SEQUENCE [LARGE SCALE GENOMIC DNA]</scope>
    <source>
        <strain evidence="1">Wuqing</strain>
    </source>
</reference>
<dbReference type="EMBL" id="JWZT01001837">
    <property type="protein sequence ID" value="KII71127.1"/>
    <property type="molecule type" value="Genomic_DNA"/>
</dbReference>
<gene>
    <name evidence="1" type="ORF">RF11_13168</name>
</gene>